<dbReference type="Gene3D" id="1.20.1070.10">
    <property type="entry name" value="Rhodopsin 7-helix transmembrane proteins"/>
    <property type="match status" value="1"/>
</dbReference>
<feature type="transmembrane region" description="Helical" evidence="11">
    <location>
        <begin position="26"/>
        <end position="48"/>
    </location>
</feature>
<evidence type="ECO:0000256" key="6">
    <source>
        <dbReference type="ARBA" id="ARBA00023136"/>
    </source>
</evidence>
<evidence type="ECO:0000313" key="13">
    <source>
        <dbReference type="EMBL" id="CAL1575970.1"/>
    </source>
</evidence>
<evidence type="ECO:0000256" key="4">
    <source>
        <dbReference type="ARBA" id="ARBA00022989"/>
    </source>
</evidence>
<dbReference type="PRINTS" id="PR00237">
    <property type="entry name" value="GPCRRHODOPSN"/>
</dbReference>
<dbReference type="InterPro" id="IPR000276">
    <property type="entry name" value="GPCR_Rhodpsn"/>
</dbReference>
<accession>A0AAV2JJR2</accession>
<dbReference type="AlphaFoldDB" id="A0AAV2JJR2"/>
<dbReference type="EMBL" id="OZ035834">
    <property type="protein sequence ID" value="CAL1575970.1"/>
    <property type="molecule type" value="Genomic_DNA"/>
</dbReference>
<dbReference type="SUPFAM" id="SSF81321">
    <property type="entry name" value="Family A G protein-coupled receptor-like"/>
    <property type="match status" value="1"/>
</dbReference>
<proteinExistence type="predicted"/>
<keyword evidence="3 11" id="KW-0812">Transmembrane</keyword>
<dbReference type="Pfam" id="PF00001">
    <property type="entry name" value="7tm_1"/>
    <property type="match status" value="1"/>
</dbReference>
<feature type="transmembrane region" description="Helical" evidence="11">
    <location>
        <begin position="138"/>
        <end position="159"/>
    </location>
</feature>
<keyword evidence="4 11" id="KW-1133">Transmembrane helix</keyword>
<reference evidence="13 14" key="1">
    <citation type="submission" date="2024-04" db="EMBL/GenBank/DDBJ databases">
        <authorList>
            <person name="Waldvogel A.-M."/>
            <person name="Schoenle A."/>
        </authorList>
    </citation>
    <scope>NUCLEOTIDE SEQUENCE [LARGE SCALE GENOMIC DNA]</scope>
</reference>
<evidence type="ECO:0000256" key="2">
    <source>
        <dbReference type="ARBA" id="ARBA00022475"/>
    </source>
</evidence>
<evidence type="ECO:0000313" key="14">
    <source>
        <dbReference type="Proteomes" id="UP001497482"/>
    </source>
</evidence>
<protein>
    <recommendedName>
        <fullName evidence="12">G-protein coupled receptors family 1 profile domain-containing protein</fullName>
    </recommendedName>
</protein>
<evidence type="ECO:0000256" key="8">
    <source>
        <dbReference type="ARBA" id="ARBA00023170"/>
    </source>
</evidence>
<gene>
    <name evidence="13" type="ORF">KC01_LOCUS7435</name>
</gene>
<keyword evidence="10" id="KW-0807">Transducer</keyword>
<keyword evidence="9" id="KW-0325">Glycoprotein</keyword>
<keyword evidence="14" id="KW-1185">Reference proteome</keyword>
<feature type="transmembrane region" description="Helical" evidence="11">
    <location>
        <begin position="186"/>
        <end position="208"/>
    </location>
</feature>
<dbReference type="Proteomes" id="UP001497482">
    <property type="component" value="Chromosome 12"/>
</dbReference>
<evidence type="ECO:0000256" key="9">
    <source>
        <dbReference type="ARBA" id="ARBA00023180"/>
    </source>
</evidence>
<evidence type="ECO:0000256" key="7">
    <source>
        <dbReference type="ARBA" id="ARBA00023157"/>
    </source>
</evidence>
<evidence type="ECO:0000256" key="3">
    <source>
        <dbReference type="ARBA" id="ARBA00022692"/>
    </source>
</evidence>
<evidence type="ECO:0000256" key="1">
    <source>
        <dbReference type="ARBA" id="ARBA00004651"/>
    </source>
</evidence>
<evidence type="ECO:0000256" key="11">
    <source>
        <dbReference type="SAM" id="Phobius"/>
    </source>
</evidence>
<feature type="transmembrane region" description="Helical" evidence="11">
    <location>
        <begin position="60"/>
        <end position="83"/>
    </location>
</feature>
<keyword evidence="6 11" id="KW-0472">Membrane</keyword>
<dbReference type="PANTHER" id="PTHR24234">
    <property type="entry name" value="LYSOPHOSPHATIDIC ACID RECEPTOR 5/SPHINGOSYLPHOSPHORYLCHOLINE RECEPTOR"/>
    <property type="match status" value="1"/>
</dbReference>
<keyword evidence="2" id="KW-1003">Cell membrane</keyword>
<keyword evidence="5" id="KW-0297">G-protein coupled receptor</keyword>
<organism evidence="13 14">
    <name type="scientific">Knipowitschia caucasica</name>
    <name type="common">Caucasian dwarf goby</name>
    <name type="synonym">Pomatoschistus caucasicus</name>
    <dbReference type="NCBI Taxonomy" id="637954"/>
    <lineage>
        <taxon>Eukaryota</taxon>
        <taxon>Metazoa</taxon>
        <taxon>Chordata</taxon>
        <taxon>Craniata</taxon>
        <taxon>Vertebrata</taxon>
        <taxon>Euteleostomi</taxon>
        <taxon>Actinopterygii</taxon>
        <taxon>Neopterygii</taxon>
        <taxon>Teleostei</taxon>
        <taxon>Neoteleostei</taxon>
        <taxon>Acanthomorphata</taxon>
        <taxon>Gobiaria</taxon>
        <taxon>Gobiiformes</taxon>
        <taxon>Gobioidei</taxon>
        <taxon>Gobiidae</taxon>
        <taxon>Gobiinae</taxon>
        <taxon>Knipowitschia</taxon>
    </lineage>
</organism>
<comment type="subcellular location">
    <subcellularLocation>
        <location evidence="1">Cell membrane</location>
        <topology evidence="1">Multi-pass membrane protein</topology>
    </subcellularLocation>
</comment>
<evidence type="ECO:0000259" key="12">
    <source>
        <dbReference type="PROSITE" id="PS50262"/>
    </source>
</evidence>
<keyword evidence="8" id="KW-0675">Receptor</keyword>
<evidence type="ECO:0000256" key="5">
    <source>
        <dbReference type="ARBA" id="ARBA00023040"/>
    </source>
</evidence>
<evidence type="ECO:0000256" key="10">
    <source>
        <dbReference type="ARBA" id="ARBA00023224"/>
    </source>
</evidence>
<feature type="domain" description="G-protein coupled receptors family 1 profile" evidence="12">
    <location>
        <begin position="39"/>
        <end position="284"/>
    </location>
</feature>
<dbReference type="PANTHER" id="PTHR24234:SF15">
    <property type="entry name" value="G PROTEIN-COUPLED RECEPTOR 65"/>
    <property type="match status" value="1"/>
</dbReference>
<name>A0AAV2JJR2_KNICA</name>
<dbReference type="GO" id="GO:0005886">
    <property type="term" value="C:plasma membrane"/>
    <property type="evidence" value="ECO:0007669"/>
    <property type="project" value="UniProtKB-SubCell"/>
</dbReference>
<sequence>MENFSGDPNASKCHIQDSAARMRAFIFFYLLIILASLPLNTFSLYVSWQHIRRKNELGVYLFHLALSDLTFTAGLILWLDFLWRGFWAHGDLSCVLSIYCLFTNFYTSDALLCCIAFDRYIAVVHPFRCRFLRKVSAAFGMSSAVWVLVLLFNAVTIFTEDNLRGDPILCFDILQPLTANMARANVLRFTLGFAIPVLAVSFLAWGIFKVVRKNQATPEQEVKRVGKLLLAIWLCLVVCMGPVHALMLVRTLVRDCESVQWLLYPHKISVAVSCLNCLCDPLLYCFITRTGKEELQRAAAYVRGRTRSAESGEAVSVGLQCG</sequence>
<feature type="transmembrane region" description="Helical" evidence="11">
    <location>
        <begin position="268"/>
        <end position="287"/>
    </location>
</feature>
<feature type="transmembrane region" description="Helical" evidence="11">
    <location>
        <begin position="228"/>
        <end position="248"/>
    </location>
</feature>
<dbReference type="GO" id="GO:0004930">
    <property type="term" value="F:G protein-coupled receptor activity"/>
    <property type="evidence" value="ECO:0007669"/>
    <property type="project" value="UniProtKB-KW"/>
</dbReference>
<keyword evidence="7" id="KW-1015">Disulfide bond</keyword>
<feature type="transmembrane region" description="Helical" evidence="11">
    <location>
        <begin position="95"/>
        <end position="117"/>
    </location>
</feature>
<dbReference type="InterPro" id="IPR017452">
    <property type="entry name" value="GPCR_Rhodpsn_7TM"/>
</dbReference>
<dbReference type="PROSITE" id="PS50262">
    <property type="entry name" value="G_PROTEIN_RECEP_F1_2"/>
    <property type="match status" value="1"/>
</dbReference>